<protein>
    <submittedName>
        <fullName evidence="1">DgyrCDS14709</fullName>
    </submittedName>
</protein>
<proteinExistence type="predicted"/>
<evidence type="ECO:0000313" key="1">
    <source>
        <dbReference type="EMBL" id="CAD5126624.1"/>
    </source>
</evidence>
<reference evidence="1 2" key="1">
    <citation type="submission" date="2020-08" db="EMBL/GenBank/DDBJ databases">
        <authorList>
            <person name="Hejnol A."/>
        </authorList>
    </citation>
    <scope>NUCLEOTIDE SEQUENCE [LARGE SCALE GENOMIC DNA]</scope>
</reference>
<evidence type="ECO:0000313" key="2">
    <source>
        <dbReference type="Proteomes" id="UP000549394"/>
    </source>
</evidence>
<dbReference type="Proteomes" id="UP000549394">
    <property type="component" value="Unassembled WGS sequence"/>
</dbReference>
<comment type="caution">
    <text evidence="1">The sequence shown here is derived from an EMBL/GenBank/DDBJ whole genome shotgun (WGS) entry which is preliminary data.</text>
</comment>
<organism evidence="1 2">
    <name type="scientific">Dimorphilus gyrociliatus</name>
    <dbReference type="NCBI Taxonomy" id="2664684"/>
    <lineage>
        <taxon>Eukaryota</taxon>
        <taxon>Metazoa</taxon>
        <taxon>Spiralia</taxon>
        <taxon>Lophotrochozoa</taxon>
        <taxon>Annelida</taxon>
        <taxon>Polychaeta</taxon>
        <taxon>Polychaeta incertae sedis</taxon>
        <taxon>Dinophilidae</taxon>
        <taxon>Dimorphilus</taxon>
    </lineage>
</organism>
<dbReference type="AlphaFoldDB" id="A0A7I8WEI8"/>
<dbReference type="EMBL" id="CAJFCJ010000066">
    <property type="protein sequence ID" value="CAD5126624.1"/>
    <property type="molecule type" value="Genomic_DNA"/>
</dbReference>
<gene>
    <name evidence="1" type="ORF">DGYR_LOCUS13860</name>
</gene>
<keyword evidence="2" id="KW-1185">Reference proteome</keyword>
<name>A0A7I8WEI8_9ANNE</name>
<accession>A0A7I8WEI8</accession>
<sequence>MYFLNTLGFADGKLINIANAKDHAASCKASSEFYNCENALDLVWQSTAEWGSNCLRLYCIDEWIEITFKRLYDIIDICLYQRTYPDVYLLAFMNMTLGSSNTINVHLNLYETCVLLTEIGKSVSKVKFQTLGSHEETRLAGFQSILIYAYDNETINEDLYYINIANSDRGATCNSSSGINCVEAINNFKTTYWLTQCPQKESNDRCQGHFINVTFAFPAKPHIFCTANSADSAYDIKSLTVTWSSNYTQTIQLSHSSDRQCWNYTGNSDIEYWIQLTIIDGYTTQQNALKTIDVFAKG</sequence>